<evidence type="ECO:0000256" key="4">
    <source>
        <dbReference type="ARBA" id="ARBA00023163"/>
    </source>
</evidence>
<evidence type="ECO:0000259" key="5">
    <source>
        <dbReference type="PROSITE" id="PS50937"/>
    </source>
</evidence>
<dbReference type="InterPro" id="IPR047057">
    <property type="entry name" value="MerR_fam"/>
</dbReference>
<name>A0ABU1MWJ8_9CAUL</name>
<dbReference type="PANTHER" id="PTHR30204">
    <property type="entry name" value="REDOX-CYCLING DRUG-SENSING TRANSCRIPTIONAL ACTIVATOR SOXR"/>
    <property type="match status" value="1"/>
</dbReference>
<dbReference type="PANTHER" id="PTHR30204:SF69">
    <property type="entry name" value="MERR-FAMILY TRANSCRIPTIONAL REGULATOR"/>
    <property type="match status" value="1"/>
</dbReference>
<keyword evidence="3 6" id="KW-0238">DNA-binding</keyword>
<protein>
    <submittedName>
        <fullName evidence="6">DNA-binding transcriptional MerR regulator</fullName>
    </submittedName>
</protein>
<dbReference type="RefSeq" id="WP_310029615.1">
    <property type="nucleotide sequence ID" value="NZ_JAVDRL010000003.1"/>
</dbReference>
<gene>
    <name evidence="6" type="ORF">J2800_000956</name>
</gene>
<keyword evidence="1" id="KW-0678">Repressor</keyword>
<evidence type="ECO:0000313" key="6">
    <source>
        <dbReference type="EMBL" id="MDR6530220.1"/>
    </source>
</evidence>
<dbReference type="Pfam" id="PF13411">
    <property type="entry name" value="MerR_1"/>
    <property type="match status" value="1"/>
</dbReference>
<accession>A0ABU1MWJ8</accession>
<proteinExistence type="predicted"/>
<keyword evidence="4" id="KW-0804">Transcription</keyword>
<dbReference type="Proteomes" id="UP001262754">
    <property type="component" value="Unassembled WGS sequence"/>
</dbReference>
<feature type="domain" description="HTH merR-type" evidence="5">
    <location>
        <begin position="15"/>
        <end position="77"/>
    </location>
</feature>
<comment type="caution">
    <text evidence="6">The sequence shown here is derived from an EMBL/GenBank/DDBJ whole genome shotgun (WGS) entry which is preliminary data.</text>
</comment>
<organism evidence="6 7">
    <name type="scientific">Caulobacter rhizosphaerae</name>
    <dbReference type="NCBI Taxonomy" id="2010972"/>
    <lineage>
        <taxon>Bacteria</taxon>
        <taxon>Pseudomonadati</taxon>
        <taxon>Pseudomonadota</taxon>
        <taxon>Alphaproteobacteria</taxon>
        <taxon>Caulobacterales</taxon>
        <taxon>Caulobacteraceae</taxon>
        <taxon>Caulobacter</taxon>
    </lineage>
</organism>
<dbReference type="EMBL" id="JAVDRL010000003">
    <property type="protein sequence ID" value="MDR6530220.1"/>
    <property type="molecule type" value="Genomic_DNA"/>
</dbReference>
<sequence>MSSVTLRRRTPINSLAQRLGVTHRTLRLYEDHGLVSAERDARNVRVYDAEQVARATLIVALRQLGVGLTEIGRFFCLPETDADRVMRDRLDALRRRKAMELAYLDLVLDDLAKGLSLTLSLDAFLKIKTAQDLAPMQAAH</sequence>
<dbReference type="InterPro" id="IPR009061">
    <property type="entry name" value="DNA-bd_dom_put_sf"/>
</dbReference>
<dbReference type="GO" id="GO:0003677">
    <property type="term" value="F:DNA binding"/>
    <property type="evidence" value="ECO:0007669"/>
    <property type="project" value="UniProtKB-KW"/>
</dbReference>
<dbReference type="InterPro" id="IPR000551">
    <property type="entry name" value="MerR-type_HTH_dom"/>
</dbReference>
<evidence type="ECO:0000256" key="3">
    <source>
        <dbReference type="ARBA" id="ARBA00023125"/>
    </source>
</evidence>
<keyword evidence="7" id="KW-1185">Reference proteome</keyword>
<dbReference type="SMART" id="SM00422">
    <property type="entry name" value="HTH_MERR"/>
    <property type="match status" value="1"/>
</dbReference>
<dbReference type="CDD" id="cd00592">
    <property type="entry name" value="HTH_MerR-like"/>
    <property type="match status" value="1"/>
</dbReference>
<dbReference type="PROSITE" id="PS50937">
    <property type="entry name" value="HTH_MERR_2"/>
    <property type="match status" value="1"/>
</dbReference>
<evidence type="ECO:0000256" key="1">
    <source>
        <dbReference type="ARBA" id="ARBA00022491"/>
    </source>
</evidence>
<evidence type="ECO:0000256" key="2">
    <source>
        <dbReference type="ARBA" id="ARBA00023015"/>
    </source>
</evidence>
<reference evidence="6 7" key="1">
    <citation type="submission" date="2023-07" db="EMBL/GenBank/DDBJ databases">
        <title>Sorghum-associated microbial communities from plants grown in Nebraska, USA.</title>
        <authorList>
            <person name="Schachtman D."/>
        </authorList>
    </citation>
    <scope>NUCLEOTIDE SEQUENCE [LARGE SCALE GENOMIC DNA]</scope>
    <source>
        <strain evidence="6 7">DS2154</strain>
    </source>
</reference>
<keyword evidence="2" id="KW-0805">Transcription regulation</keyword>
<dbReference type="SUPFAM" id="SSF46955">
    <property type="entry name" value="Putative DNA-binding domain"/>
    <property type="match status" value="1"/>
</dbReference>
<dbReference type="Gene3D" id="1.10.1660.10">
    <property type="match status" value="1"/>
</dbReference>
<dbReference type="PRINTS" id="PR00040">
    <property type="entry name" value="HTHMERR"/>
</dbReference>
<evidence type="ECO:0000313" key="7">
    <source>
        <dbReference type="Proteomes" id="UP001262754"/>
    </source>
</evidence>